<accession>A0A914SA39</accession>
<dbReference type="AlphaFoldDB" id="A0A914SA39"/>
<organism evidence="1 2">
    <name type="scientific">Parascaris equorum</name>
    <name type="common">Equine roundworm</name>
    <dbReference type="NCBI Taxonomy" id="6256"/>
    <lineage>
        <taxon>Eukaryota</taxon>
        <taxon>Metazoa</taxon>
        <taxon>Ecdysozoa</taxon>
        <taxon>Nematoda</taxon>
        <taxon>Chromadorea</taxon>
        <taxon>Rhabditida</taxon>
        <taxon>Spirurina</taxon>
        <taxon>Ascaridomorpha</taxon>
        <taxon>Ascaridoidea</taxon>
        <taxon>Ascarididae</taxon>
        <taxon>Parascaris</taxon>
    </lineage>
</organism>
<evidence type="ECO:0000313" key="1">
    <source>
        <dbReference type="Proteomes" id="UP000887564"/>
    </source>
</evidence>
<reference evidence="2" key="1">
    <citation type="submission" date="2022-11" db="UniProtKB">
        <authorList>
            <consortium name="WormBaseParasite"/>
        </authorList>
    </citation>
    <scope>IDENTIFICATION</scope>
</reference>
<proteinExistence type="predicted"/>
<protein>
    <submittedName>
        <fullName evidence="2">Uncharacterized protein</fullName>
    </submittedName>
</protein>
<evidence type="ECO:0000313" key="2">
    <source>
        <dbReference type="WBParaSite" id="PEQ_0001413001-mRNA-1"/>
    </source>
</evidence>
<name>A0A914SA39_PAREQ</name>
<dbReference type="Proteomes" id="UP000887564">
    <property type="component" value="Unplaced"/>
</dbReference>
<sequence>MASTLDMPATVKTPKVKPTSGTKIQKFKEAHPNLTLKKGSTQYHKVDIPKVGHVDEVAEGVNKTTVIKSGEHFDEVGQLKNGLNTAETSKYSSIISKYDDIDVYEFDGIRNPGPLSELESVPNRNFYGGRYNVTKLDKDIVLYRAGSSDNPMGQWFTTKPPVSRAQVRIDTAVKDIWTNRKGAYTGQSPIDKVYELKIPKGTTIYEGPVASQGGIYQGGLDKMQIFIDRPWDIDGVEVLNSWNIKS</sequence>
<keyword evidence="1" id="KW-1185">Reference proteome</keyword>
<dbReference type="WBParaSite" id="PEQ_0001413001-mRNA-1">
    <property type="protein sequence ID" value="PEQ_0001413001-mRNA-1"/>
    <property type="gene ID" value="PEQ_0001413001"/>
</dbReference>